<dbReference type="Gene3D" id="3.40.50.720">
    <property type="entry name" value="NAD(P)-binding Rossmann-like Domain"/>
    <property type="match status" value="1"/>
</dbReference>
<comment type="caution">
    <text evidence="3">The sequence shown here is derived from an EMBL/GenBank/DDBJ whole genome shotgun (WGS) entry which is preliminary data.</text>
</comment>
<protein>
    <submittedName>
        <fullName evidence="3">Ketopantoate reductase family protein</fullName>
    </submittedName>
</protein>
<gene>
    <name evidence="3" type="ORF">ACFSDB_03630</name>
</gene>
<dbReference type="Proteomes" id="UP001597273">
    <property type="component" value="Unassembled WGS sequence"/>
</dbReference>
<dbReference type="InterPro" id="IPR013332">
    <property type="entry name" value="KPR_N"/>
</dbReference>
<evidence type="ECO:0000259" key="2">
    <source>
        <dbReference type="Pfam" id="PF02558"/>
    </source>
</evidence>
<dbReference type="SUPFAM" id="SSF51735">
    <property type="entry name" value="NAD(P)-binding Rossmann-fold domains"/>
    <property type="match status" value="1"/>
</dbReference>
<sequence>MIKWHKIITIFRINFVHYIPDSLVRQEKNPNIGGTTMKKNILIYGVGPFGSLFAERLTEAGHSVSLLDHGERQEELKAYGVVTENTKTGEQTVTRLPIVDRLGEDDAYDLVILPVRKNLISGILPILAANKHVPTFLFMMNNAAGQKELIAALGKERVMSGFPLPGGFKKGHVMHMLPVDDKKPIALPIGEPDGRVTERTRDVAAVLDSMRGYRAEIRTDIDYWLKTHVALLIPTLAPAVYACNMDLERFAATRDAHVLMKRALHEAFTAIQNVGIPITPPGLRAIDGIPEPLFVLALSKIAKGTTFENVLGHLDTVPDEVKHLTDEFLTLIRPGHTPTPAIDQLAAYTYGQKEPLPPGSKSIPLRWGSVYGAAIGAAALAGLVAMASRKRLRQ</sequence>
<evidence type="ECO:0000256" key="1">
    <source>
        <dbReference type="SAM" id="Phobius"/>
    </source>
</evidence>
<organism evidence="3 4">
    <name type="scientific">Planococcus chinensis</name>
    <dbReference type="NCBI Taxonomy" id="272917"/>
    <lineage>
        <taxon>Bacteria</taxon>
        <taxon>Bacillati</taxon>
        <taxon>Bacillota</taxon>
        <taxon>Bacilli</taxon>
        <taxon>Bacillales</taxon>
        <taxon>Caryophanaceae</taxon>
        <taxon>Planococcus</taxon>
    </lineage>
</organism>
<evidence type="ECO:0000313" key="4">
    <source>
        <dbReference type="Proteomes" id="UP001597273"/>
    </source>
</evidence>
<feature type="transmembrane region" description="Helical" evidence="1">
    <location>
        <begin position="367"/>
        <end position="387"/>
    </location>
</feature>
<feature type="domain" description="Ketopantoate reductase N-terminal" evidence="2">
    <location>
        <begin position="41"/>
        <end position="175"/>
    </location>
</feature>
<dbReference type="RefSeq" id="WP_377339159.1">
    <property type="nucleotide sequence ID" value="NZ_JBHUFW010000004.1"/>
</dbReference>
<accession>A0ABW4QEN1</accession>
<keyword evidence="1" id="KW-0472">Membrane</keyword>
<name>A0ABW4QEN1_9BACL</name>
<proteinExistence type="predicted"/>
<keyword evidence="4" id="KW-1185">Reference proteome</keyword>
<dbReference type="Pfam" id="PF02558">
    <property type="entry name" value="ApbA"/>
    <property type="match status" value="1"/>
</dbReference>
<keyword evidence="1" id="KW-0812">Transmembrane</keyword>
<evidence type="ECO:0000313" key="3">
    <source>
        <dbReference type="EMBL" id="MFD1862002.1"/>
    </source>
</evidence>
<reference evidence="4" key="1">
    <citation type="journal article" date="2019" name="Int. J. Syst. Evol. Microbiol.">
        <title>The Global Catalogue of Microorganisms (GCM) 10K type strain sequencing project: providing services to taxonomists for standard genome sequencing and annotation.</title>
        <authorList>
            <consortium name="The Broad Institute Genomics Platform"/>
            <consortium name="The Broad Institute Genome Sequencing Center for Infectious Disease"/>
            <person name="Wu L."/>
            <person name="Ma J."/>
        </authorList>
    </citation>
    <scope>NUCLEOTIDE SEQUENCE [LARGE SCALE GENOMIC DNA]</scope>
    <source>
        <strain evidence="4">CGMCC 1.15475</strain>
    </source>
</reference>
<keyword evidence="1" id="KW-1133">Transmembrane helix</keyword>
<dbReference type="EMBL" id="JBHUFW010000004">
    <property type="protein sequence ID" value="MFD1862002.1"/>
    <property type="molecule type" value="Genomic_DNA"/>
</dbReference>
<dbReference type="InterPro" id="IPR036291">
    <property type="entry name" value="NAD(P)-bd_dom_sf"/>
</dbReference>